<sequence length="443" mass="50345">MENIGRHFRAKFDLAAQLIDKLEKPFESNALPASTTSSSLNATDANTPGADEMCIDSSDEAIIALRVELEAARARYALCTSPLFFQASSSESDRVLVREEFQRIVASENFLGELDHLVRRVQVELGVDDEDLNTFAPPSRRSRPKPDVVAGSARRRKGMEPLPRAFVRSVKALIDQYYGHGVDCAASTVKHSYAAHGKQYNQCGDCRVEMVVNADTSELACPSCGQVRELIGTVFDDAQFYHQEGQKAKSGAFNPNRHFRFWMDRILAREPEEELGDKDDPDNTCGEKLLAQMRAIVRRDQKILRLLTVDDTRAMLKEAGRTDLNKNVPLLMRRLTGVGPPCLPEAICQRVEKLFSKAIDVGERVRPASRSNRNYYPYYIYKILDAILSEDDLDNRRVLYYIYMQGQDTLDKNDREWEEICMEFPEIEWAATNRSKAQKYRPL</sequence>
<proteinExistence type="predicted"/>
<organism evidence="2 3">
    <name type="scientific">Elysia marginata</name>
    <dbReference type="NCBI Taxonomy" id="1093978"/>
    <lineage>
        <taxon>Eukaryota</taxon>
        <taxon>Metazoa</taxon>
        <taxon>Spiralia</taxon>
        <taxon>Lophotrochozoa</taxon>
        <taxon>Mollusca</taxon>
        <taxon>Gastropoda</taxon>
        <taxon>Heterobranchia</taxon>
        <taxon>Euthyneura</taxon>
        <taxon>Panpulmonata</taxon>
        <taxon>Sacoglossa</taxon>
        <taxon>Placobranchoidea</taxon>
        <taxon>Plakobranchidae</taxon>
        <taxon>Elysia</taxon>
    </lineage>
</organism>
<dbReference type="Pfam" id="PF04947">
    <property type="entry name" value="Pox_VLTF3"/>
    <property type="match status" value="1"/>
</dbReference>
<dbReference type="AlphaFoldDB" id="A0AAV4GSU6"/>
<comment type="caution">
    <text evidence="2">The sequence shown here is derived from an EMBL/GenBank/DDBJ whole genome shotgun (WGS) entry which is preliminary data.</text>
</comment>
<accession>A0AAV4GSU6</accession>
<dbReference type="InterPro" id="IPR007031">
    <property type="entry name" value="Poxvirus_VLTF3"/>
</dbReference>
<name>A0AAV4GSU6_9GAST</name>
<protein>
    <submittedName>
        <fullName evidence="2">Uncharacterized protein</fullName>
    </submittedName>
</protein>
<evidence type="ECO:0000256" key="1">
    <source>
        <dbReference type="SAM" id="MobiDB-lite"/>
    </source>
</evidence>
<gene>
    <name evidence="2" type="ORF">ElyMa_002510500</name>
</gene>
<dbReference type="GO" id="GO:0046782">
    <property type="term" value="P:regulation of viral transcription"/>
    <property type="evidence" value="ECO:0007669"/>
    <property type="project" value="InterPro"/>
</dbReference>
<evidence type="ECO:0000313" key="2">
    <source>
        <dbReference type="EMBL" id="GFR88156.1"/>
    </source>
</evidence>
<feature type="region of interest" description="Disordered" evidence="1">
    <location>
        <begin position="132"/>
        <end position="154"/>
    </location>
</feature>
<dbReference type="EMBL" id="BMAT01005139">
    <property type="protein sequence ID" value="GFR88156.1"/>
    <property type="molecule type" value="Genomic_DNA"/>
</dbReference>
<reference evidence="2 3" key="1">
    <citation type="journal article" date="2021" name="Elife">
        <title>Chloroplast acquisition without the gene transfer in kleptoplastic sea slugs, Plakobranchus ocellatus.</title>
        <authorList>
            <person name="Maeda T."/>
            <person name="Takahashi S."/>
            <person name="Yoshida T."/>
            <person name="Shimamura S."/>
            <person name="Takaki Y."/>
            <person name="Nagai Y."/>
            <person name="Toyoda A."/>
            <person name="Suzuki Y."/>
            <person name="Arimoto A."/>
            <person name="Ishii H."/>
            <person name="Satoh N."/>
            <person name="Nishiyama T."/>
            <person name="Hasebe M."/>
            <person name="Maruyama T."/>
            <person name="Minagawa J."/>
            <person name="Obokata J."/>
            <person name="Shigenobu S."/>
        </authorList>
    </citation>
    <scope>NUCLEOTIDE SEQUENCE [LARGE SCALE GENOMIC DNA]</scope>
</reference>
<keyword evidence="3" id="KW-1185">Reference proteome</keyword>
<dbReference type="Proteomes" id="UP000762676">
    <property type="component" value="Unassembled WGS sequence"/>
</dbReference>
<evidence type="ECO:0000313" key="3">
    <source>
        <dbReference type="Proteomes" id="UP000762676"/>
    </source>
</evidence>